<reference evidence="1 2" key="1">
    <citation type="journal article" date="2019" name="Microbiol. Resour. Announc.">
        <title>High-quality draft genome sequence of Fusarium oxysporum f. sp. cubense strain 160527, a causal agent of Panama disease.</title>
        <authorList>
            <person name="Asai S."/>
            <person name="Ayukawa Y."/>
            <person name="Gan P."/>
            <person name="Masuda S."/>
            <person name="Komatsu K."/>
            <person name="Shirasu K."/>
            <person name="Arie T."/>
        </authorList>
    </citation>
    <scope>NUCLEOTIDE SEQUENCE [LARGE SCALE GENOMIC DNA]</scope>
    <source>
        <strain evidence="1 2">160527</strain>
    </source>
</reference>
<accession>A0A559LR60</accession>
<dbReference type="AlphaFoldDB" id="A0A559LR60"/>
<name>A0A559LR60_FUSOC</name>
<sequence length="103" mass="9846">MCLPFFRRKRDQEDDYYANNYNTANNVNQGAAYIRLLGAGHHFIGDWNQGGNDAGGEGGGGDAGAGCDSYGCDSGAGGDSGGGGDGAGGGGGGCDGGGGGGGC</sequence>
<evidence type="ECO:0000313" key="2">
    <source>
        <dbReference type="Proteomes" id="UP000320707"/>
    </source>
</evidence>
<comment type="caution">
    <text evidence="1">The sequence shown here is derived from an EMBL/GenBank/DDBJ whole genome shotgun (WGS) entry which is preliminary data.</text>
</comment>
<evidence type="ECO:0000313" key="1">
    <source>
        <dbReference type="EMBL" id="TVY77380.1"/>
    </source>
</evidence>
<protein>
    <submittedName>
        <fullName evidence="1">Uncharacterized protein</fullName>
    </submittedName>
</protein>
<proteinExistence type="predicted"/>
<dbReference type="EMBL" id="SRMI01000002">
    <property type="protein sequence ID" value="TVY77380.1"/>
    <property type="molecule type" value="Genomic_DNA"/>
</dbReference>
<gene>
    <name evidence="1" type="ORF">Focb16_v007565</name>
</gene>
<organism evidence="1 2">
    <name type="scientific">Fusarium oxysporum f. sp. cubense</name>
    <dbReference type="NCBI Taxonomy" id="61366"/>
    <lineage>
        <taxon>Eukaryota</taxon>
        <taxon>Fungi</taxon>
        <taxon>Dikarya</taxon>
        <taxon>Ascomycota</taxon>
        <taxon>Pezizomycotina</taxon>
        <taxon>Sordariomycetes</taxon>
        <taxon>Hypocreomycetidae</taxon>
        <taxon>Hypocreales</taxon>
        <taxon>Nectriaceae</taxon>
        <taxon>Fusarium</taxon>
        <taxon>Fusarium oxysporum species complex</taxon>
    </lineage>
</organism>
<dbReference type="Proteomes" id="UP000320707">
    <property type="component" value="Unassembled WGS sequence"/>
</dbReference>